<dbReference type="AlphaFoldDB" id="A0AA85IQI8"/>
<sequence>MPFGLTHRELIQYTQAEQPDVLQLGVIDTVIEVLMDHYEKCEEERILNLAEVERKRMKNLEAETELKHMNLCIKRPAKSHCVKPQTKIRKPSVHWMNTLKPGVNPAPRSDKKQDGEYLAEQRGNIQNHPLKTESDQNSISNKSDHSQKQLKSDEDANLHLPFGMVRYPTPRTRKFLEAQTNELLYGLANQIVFLSSEHGEHK</sequence>
<feature type="compositionally biased region" description="Polar residues" evidence="1">
    <location>
        <begin position="123"/>
        <end position="141"/>
    </location>
</feature>
<evidence type="ECO:0000313" key="2">
    <source>
        <dbReference type="Proteomes" id="UP000050795"/>
    </source>
</evidence>
<keyword evidence="2" id="KW-1185">Reference proteome</keyword>
<reference evidence="3" key="2">
    <citation type="submission" date="2023-11" db="UniProtKB">
        <authorList>
            <consortium name="WormBaseParasite"/>
        </authorList>
    </citation>
    <scope>IDENTIFICATION</scope>
</reference>
<dbReference type="WBParaSite" id="TREG1_101580.1">
    <property type="protein sequence ID" value="TREG1_101580.1"/>
    <property type="gene ID" value="TREG1_101580"/>
</dbReference>
<feature type="region of interest" description="Disordered" evidence="1">
    <location>
        <begin position="92"/>
        <end position="157"/>
    </location>
</feature>
<organism evidence="2 3">
    <name type="scientific">Trichobilharzia regenti</name>
    <name type="common">Nasal bird schistosome</name>
    <dbReference type="NCBI Taxonomy" id="157069"/>
    <lineage>
        <taxon>Eukaryota</taxon>
        <taxon>Metazoa</taxon>
        <taxon>Spiralia</taxon>
        <taxon>Lophotrochozoa</taxon>
        <taxon>Platyhelminthes</taxon>
        <taxon>Trematoda</taxon>
        <taxon>Digenea</taxon>
        <taxon>Strigeidida</taxon>
        <taxon>Schistosomatoidea</taxon>
        <taxon>Schistosomatidae</taxon>
        <taxon>Trichobilharzia</taxon>
    </lineage>
</organism>
<name>A0AA85IQI8_TRIRE</name>
<dbReference type="Proteomes" id="UP000050795">
    <property type="component" value="Unassembled WGS sequence"/>
</dbReference>
<evidence type="ECO:0000313" key="3">
    <source>
        <dbReference type="WBParaSite" id="TREG1_101580.1"/>
    </source>
</evidence>
<proteinExistence type="predicted"/>
<reference evidence="2" key="1">
    <citation type="submission" date="2022-06" db="EMBL/GenBank/DDBJ databases">
        <authorList>
            <person name="Berger JAMES D."/>
            <person name="Berger JAMES D."/>
        </authorList>
    </citation>
    <scope>NUCLEOTIDE SEQUENCE [LARGE SCALE GENOMIC DNA]</scope>
</reference>
<accession>A0AA85IQI8</accession>
<feature type="compositionally biased region" description="Basic and acidic residues" evidence="1">
    <location>
        <begin position="142"/>
        <end position="157"/>
    </location>
</feature>
<protein>
    <submittedName>
        <fullName evidence="3">Rho-GAP domain-containing protein</fullName>
    </submittedName>
</protein>
<evidence type="ECO:0000256" key="1">
    <source>
        <dbReference type="SAM" id="MobiDB-lite"/>
    </source>
</evidence>